<dbReference type="Pfam" id="PF00005">
    <property type="entry name" value="ABC_tran"/>
    <property type="match status" value="1"/>
</dbReference>
<evidence type="ECO:0000313" key="10">
    <source>
        <dbReference type="EMBL" id="KYN41882.1"/>
    </source>
</evidence>
<dbReference type="InterPro" id="IPR027417">
    <property type="entry name" value="P-loop_NTPase"/>
</dbReference>
<dbReference type="AlphaFoldDB" id="A0A151JZ62"/>
<evidence type="ECO:0000259" key="9">
    <source>
        <dbReference type="Pfam" id="PF01061"/>
    </source>
</evidence>
<protein>
    <submittedName>
        <fullName evidence="10">ATP-binding cassette sub-family G member 1</fullName>
    </submittedName>
</protein>
<dbReference type="GO" id="GO:0005524">
    <property type="term" value="F:ATP binding"/>
    <property type="evidence" value="ECO:0007669"/>
    <property type="project" value="UniProtKB-KW"/>
</dbReference>
<dbReference type="STRING" id="34720.A0A151JZ62"/>
<evidence type="ECO:0000256" key="2">
    <source>
        <dbReference type="ARBA" id="ARBA00005814"/>
    </source>
</evidence>
<sequence length="484" mass="55468">MLKANDKSDTTRILDDDYKIHMQESKKLLKLDKSQICIEFNDICYSVHVNDIVKNLGLSSCLNTLANKLSGGEQKRLSIGVEMITKPSVLLLDEPTSGLDSVTSNQLISTLHDMARENCTVVCAIHQPSSQIISLFDNIMVLSRGRCMYCGPKSEILNTYSIAGFTCPSFYNIAEYVLEVITEQRGGDLENLYKICRDEYEKFKSCSKRNKNELDSPNNFKQKFEIQNDTNINSTIQKKSTWQQQKILFLRALICIKRDNVLTKLRLTVHVIIALLLTALFYNFVPMEAAVFLQEHLNNWYSLKDYYSVKVLTDFPIQIFSASCFLFISYYMTGQPMEYERILKVWGICLLITILGQTCGIFAGVVFGTELGIFLIPICSIPLLLFSGFFLKLNEMPTYLQPISFLSFFRFAFEGIMQAIYLDRPKLPCSEAYCHLRSSNKILSLMGMPTMPFYLILIILGSWILCLHVIVYVTLLWKIYYAKK</sequence>
<dbReference type="PANTHER" id="PTHR48041:SF118">
    <property type="entry name" value="ATP-BINDING CASSETTE TRANSPORTER (ABC TRANSPORTER) FAMILY G MEMBER 16"/>
    <property type="match status" value="1"/>
</dbReference>
<evidence type="ECO:0000256" key="3">
    <source>
        <dbReference type="ARBA" id="ARBA00022448"/>
    </source>
</evidence>
<feature type="domain" description="ABC transporter" evidence="8">
    <location>
        <begin position="44"/>
        <end position="97"/>
    </location>
</feature>
<keyword evidence="4 7" id="KW-0812">Transmembrane</keyword>
<dbReference type="PANTHER" id="PTHR48041">
    <property type="entry name" value="ABC TRANSPORTER G FAMILY MEMBER 28"/>
    <property type="match status" value="1"/>
</dbReference>
<keyword evidence="11" id="KW-1185">Reference proteome</keyword>
<proteinExistence type="inferred from homology"/>
<dbReference type="GO" id="GO:0140359">
    <property type="term" value="F:ABC-type transporter activity"/>
    <property type="evidence" value="ECO:0007669"/>
    <property type="project" value="InterPro"/>
</dbReference>
<dbReference type="InterPro" id="IPR013525">
    <property type="entry name" value="ABC2_TM"/>
</dbReference>
<organism evidence="10 11">
    <name type="scientific">Trachymyrmex septentrionalis</name>
    <dbReference type="NCBI Taxonomy" id="34720"/>
    <lineage>
        <taxon>Eukaryota</taxon>
        <taxon>Metazoa</taxon>
        <taxon>Ecdysozoa</taxon>
        <taxon>Arthropoda</taxon>
        <taxon>Hexapoda</taxon>
        <taxon>Insecta</taxon>
        <taxon>Pterygota</taxon>
        <taxon>Neoptera</taxon>
        <taxon>Endopterygota</taxon>
        <taxon>Hymenoptera</taxon>
        <taxon>Apocrita</taxon>
        <taxon>Aculeata</taxon>
        <taxon>Formicoidea</taxon>
        <taxon>Formicidae</taxon>
        <taxon>Myrmicinae</taxon>
        <taxon>Trachymyrmex</taxon>
    </lineage>
</organism>
<dbReference type="EMBL" id="KQ981414">
    <property type="protein sequence ID" value="KYN41882.1"/>
    <property type="molecule type" value="Genomic_DNA"/>
</dbReference>
<evidence type="ECO:0000313" key="11">
    <source>
        <dbReference type="Proteomes" id="UP000078541"/>
    </source>
</evidence>
<keyword evidence="6 7" id="KW-0472">Membrane</keyword>
<keyword evidence="5 7" id="KW-1133">Transmembrane helix</keyword>
<evidence type="ECO:0000259" key="8">
    <source>
        <dbReference type="Pfam" id="PF00005"/>
    </source>
</evidence>
<accession>A0A151JZ62</accession>
<evidence type="ECO:0000256" key="4">
    <source>
        <dbReference type="ARBA" id="ARBA00022692"/>
    </source>
</evidence>
<evidence type="ECO:0000256" key="7">
    <source>
        <dbReference type="SAM" id="Phobius"/>
    </source>
</evidence>
<dbReference type="SUPFAM" id="SSF52540">
    <property type="entry name" value="P-loop containing nucleoside triphosphate hydrolases"/>
    <property type="match status" value="1"/>
</dbReference>
<feature type="transmembrane region" description="Helical" evidence="7">
    <location>
        <begin position="373"/>
        <end position="391"/>
    </location>
</feature>
<dbReference type="GO" id="GO:0016887">
    <property type="term" value="F:ATP hydrolysis activity"/>
    <property type="evidence" value="ECO:0007669"/>
    <property type="project" value="InterPro"/>
</dbReference>
<evidence type="ECO:0000256" key="5">
    <source>
        <dbReference type="ARBA" id="ARBA00022989"/>
    </source>
</evidence>
<comment type="subcellular location">
    <subcellularLocation>
        <location evidence="1">Membrane</location>
        <topology evidence="1">Multi-pass membrane protein</topology>
    </subcellularLocation>
</comment>
<feature type="transmembrane region" description="Helical" evidence="7">
    <location>
        <begin position="403"/>
        <end position="421"/>
    </location>
</feature>
<feature type="domain" description="ABC-2 type transporter transmembrane" evidence="9">
    <location>
        <begin position="285"/>
        <end position="421"/>
    </location>
</feature>
<evidence type="ECO:0000256" key="1">
    <source>
        <dbReference type="ARBA" id="ARBA00004141"/>
    </source>
</evidence>
<keyword evidence="10" id="KW-0067">ATP-binding</keyword>
<evidence type="ECO:0000256" key="6">
    <source>
        <dbReference type="ARBA" id="ARBA00023136"/>
    </source>
</evidence>
<keyword evidence="3" id="KW-0813">Transport</keyword>
<feature type="transmembrane region" description="Helical" evidence="7">
    <location>
        <begin position="345"/>
        <end position="367"/>
    </location>
</feature>
<dbReference type="InterPro" id="IPR003439">
    <property type="entry name" value="ABC_transporter-like_ATP-bd"/>
</dbReference>
<dbReference type="Proteomes" id="UP000078541">
    <property type="component" value="Unassembled WGS sequence"/>
</dbReference>
<comment type="similarity">
    <text evidence="2">Belongs to the ABC transporter superfamily. ABCG family. Eye pigment precursor importer (TC 3.A.1.204) subfamily.</text>
</comment>
<dbReference type="GO" id="GO:0005886">
    <property type="term" value="C:plasma membrane"/>
    <property type="evidence" value="ECO:0007669"/>
    <property type="project" value="TreeGrafter"/>
</dbReference>
<feature type="transmembrane region" description="Helical" evidence="7">
    <location>
        <begin position="267"/>
        <end position="285"/>
    </location>
</feature>
<feature type="transmembrane region" description="Helical" evidence="7">
    <location>
        <begin position="453"/>
        <end position="477"/>
    </location>
</feature>
<dbReference type="InterPro" id="IPR050352">
    <property type="entry name" value="ABCG_transporters"/>
</dbReference>
<feature type="transmembrane region" description="Helical" evidence="7">
    <location>
        <begin position="315"/>
        <end position="333"/>
    </location>
</feature>
<dbReference type="Pfam" id="PF01061">
    <property type="entry name" value="ABC2_membrane"/>
    <property type="match status" value="1"/>
</dbReference>
<reference evidence="10 11" key="1">
    <citation type="submission" date="2016-03" db="EMBL/GenBank/DDBJ databases">
        <title>Trachymyrmex septentrionalis WGS genome.</title>
        <authorList>
            <person name="Nygaard S."/>
            <person name="Hu H."/>
            <person name="Boomsma J."/>
            <person name="Zhang G."/>
        </authorList>
    </citation>
    <scope>NUCLEOTIDE SEQUENCE [LARGE SCALE GENOMIC DNA]</scope>
    <source>
        <strain evidence="10">Tsep2-gDNA-1</strain>
        <tissue evidence="10">Whole body</tissue>
    </source>
</reference>
<gene>
    <name evidence="10" type="ORF">ALC56_03703</name>
</gene>
<keyword evidence="10" id="KW-0547">Nucleotide-binding</keyword>
<name>A0A151JZ62_9HYME</name>
<dbReference type="Gene3D" id="3.40.50.300">
    <property type="entry name" value="P-loop containing nucleotide triphosphate hydrolases"/>
    <property type="match status" value="1"/>
</dbReference>